<dbReference type="KEGG" id="slac:SKTS_18780"/>
<accession>A0A6F8VDF8</accession>
<evidence type="ECO:0000259" key="5">
    <source>
        <dbReference type="Pfam" id="PF01814"/>
    </source>
</evidence>
<name>A0A6F8VDF8_9PROT</name>
<evidence type="ECO:0000313" key="7">
    <source>
        <dbReference type="Proteomes" id="UP000502260"/>
    </source>
</evidence>
<keyword evidence="3" id="KW-0479">Metal-binding</keyword>
<evidence type="ECO:0000256" key="1">
    <source>
        <dbReference type="ARBA" id="ARBA00010587"/>
    </source>
</evidence>
<dbReference type="RefSeq" id="WP_173063827.1">
    <property type="nucleotide sequence ID" value="NZ_AP022853.1"/>
</dbReference>
<dbReference type="InterPro" id="IPR035938">
    <property type="entry name" value="Hemerythrin-like_sf"/>
</dbReference>
<dbReference type="Proteomes" id="UP000502260">
    <property type="component" value="Chromosome"/>
</dbReference>
<keyword evidence="2" id="KW-0561">Oxygen transport</keyword>
<dbReference type="PANTHER" id="PTHR37164">
    <property type="entry name" value="BACTERIOHEMERYTHRIN"/>
    <property type="match status" value="1"/>
</dbReference>
<dbReference type="GO" id="GO:0005344">
    <property type="term" value="F:oxygen carrier activity"/>
    <property type="evidence" value="ECO:0007669"/>
    <property type="project" value="UniProtKB-KW"/>
</dbReference>
<evidence type="ECO:0000256" key="2">
    <source>
        <dbReference type="ARBA" id="ARBA00022621"/>
    </source>
</evidence>
<dbReference type="EMBL" id="AP022853">
    <property type="protein sequence ID" value="BCB26992.1"/>
    <property type="molecule type" value="Genomic_DNA"/>
</dbReference>
<dbReference type="PROSITE" id="PS00550">
    <property type="entry name" value="HEMERYTHRINS"/>
    <property type="match status" value="1"/>
</dbReference>
<dbReference type="GO" id="GO:0046872">
    <property type="term" value="F:metal ion binding"/>
    <property type="evidence" value="ECO:0007669"/>
    <property type="project" value="UniProtKB-KW"/>
</dbReference>
<keyword evidence="4" id="KW-0408">Iron</keyword>
<dbReference type="InterPro" id="IPR012312">
    <property type="entry name" value="Hemerythrin-like"/>
</dbReference>
<dbReference type="SUPFAM" id="SSF47188">
    <property type="entry name" value="Hemerythrin-like"/>
    <property type="match status" value="1"/>
</dbReference>
<keyword evidence="2" id="KW-0813">Transport</keyword>
<dbReference type="Gene3D" id="1.20.120.50">
    <property type="entry name" value="Hemerythrin-like"/>
    <property type="match status" value="1"/>
</dbReference>
<comment type="similarity">
    <text evidence="1">Belongs to the hemerythrin family.</text>
</comment>
<dbReference type="PANTHER" id="PTHR37164:SF1">
    <property type="entry name" value="BACTERIOHEMERYTHRIN"/>
    <property type="match status" value="1"/>
</dbReference>
<dbReference type="InterPro" id="IPR012827">
    <property type="entry name" value="Hemerythrin_metal-bd"/>
</dbReference>
<dbReference type="InterPro" id="IPR016131">
    <property type="entry name" value="Haemerythrin_Fe_BS"/>
</dbReference>
<feature type="domain" description="Hemerythrin-like" evidence="5">
    <location>
        <begin position="16"/>
        <end position="130"/>
    </location>
</feature>
<evidence type="ECO:0000256" key="4">
    <source>
        <dbReference type="ARBA" id="ARBA00023004"/>
    </source>
</evidence>
<evidence type="ECO:0000313" key="6">
    <source>
        <dbReference type="EMBL" id="BCB26992.1"/>
    </source>
</evidence>
<proteinExistence type="inferred from homology"/>
<dbReference type="Pfam" id="PF01814">
    <property type="entry name" value="Hemerythrin"/>
    <property type="match status" value="1"/>
</dbReference>
<evidence type="ECO:0000256" key="3">
    <source>
        <dbReference type="ARBA" id="ARBA00022723"/>
    </source>
</evidence>
<dbReference type="CDD" id="cd12107">
    <property type="entry name" value="Hemerythrin"/>
    <property type="match status" value="1"/>
</dbReference>
<reference evidence="7" key="1">
    <citation type="submission" date="2020-03" db="EMBL/GenBank/DDBJ databases">
        <title>Complete genome sequence of sulfur-oxidizing bacterium skT11.</title>
        <authorList>
            <person name="Kanda M."/>
            <person name="Kojima H."/>
            <person name="Fukui M."/>
        </authorList>
    </citation>
    <scope>NUCLEOTIDE SEQUENCE [LARGE SCALE GENOMIC DNA]</scope>
    <source>
        <strain evidence="7">skT11</strain>
    </source>
</reference>
<sequence length="138" mass="15649">MKHAGLIWNESQHGIGITSLDEQHRQIVEQVNRVISAIEDGASSEVMHELMDGLVLLARQHFGFEERLMSEYGFPGLEGHAREHLGLLQKLDMFNETLFFSDPHRLKLILAFVTDWAELHLLKGEKVLGEYLASKGLS</sequence>
<keyword evidence="7" id="KW-1185">Reference proteome</keyword>
<organism evidence="6 7">
    <name type="scientific">Sulfurimicrobium lacus</name>
    <dbReference type="NCBI Taxonomy" id="2715678"/>
    <lineage>
        <taxon>Bacteria</taxon>
        <taxon>Pseudomonadati</taxon>
        <taxon>Pseudomonadota</taxon>
        <taxon>Betaproteobacteria</taxon>
        <taxon>Nitrosomonadales</taxon>
        <taxon>Sulfuricellaceae</taxon>
        <taxon>Sulfurimicrobium</taxon>
    </lineage>
</organism>
<dbReference type="InterPro" id="IPR050669">
    <property type="entry name" value="Hemerythrin"/>
</dbReference>
<dbReference type="NCBIfam" id="TIGR02481">
    <property type="entry name" value="hemeryth_dom"/>
    <property type="match status" value="1"/>
</dbReference>
<dbReference type="AlphaFoldDB" id="A0A6F8VDF8"/>
<protein>
    <recommendedName>
        <fullName evidence="5">Hemerythrin-like domain-containing protein</fullName>
    </recommendedName>
</protein>
<gene>
    <name evidence="6" type="ORF">SKTS_18780</name>
</gene>